<organism evidence="1">
    <name type="scientific">Arundo donax</name>
    <name type="common">Giant reed</name>
    <name type="synonym">Donax arundinaceus</name>
    <dbReference type="NCBI Taxonomy" id="35708"/>
    <lineage>
        <taxon>Eukaryota</taxon>
        <taxon>Viridiplantae</taxon>
        <taxon>Streptophyta</taxon>
        <taxon>Embryophyta</taxon>
        <taxon>Tracheophyta</taxon>
        <taxon>Spermatophyta</taxon>
        <taxon>Magnoliopsida</taxon>
        <taxon>Liliopsida</taxon>
        <taxon>Poales</taxon>
        <taxon>Poaceae</taxon>
        <taxon>PACMAD clade</taxon>
        <taxon>Arundinoideae</taxon>
        <taxon>Arundineae</taxon>
        <taxon>Arundo</taxon>
    </lineage>
</organism>
<protein>
    <submittedName>
        <fullName evidence="1">Uncharacterized protein</fullName>
    </submittedName>
</protein>
<dbReference type="EMBL" id="GBRH01176267">
    <property type="protein sequence ID" value="JAE21629.1"/>
    <property type="molecule type" value="Transcribed_RNA"/>
</dbReference>
<accession>A0A0A9GE00</accession>
<proteinExistence type="predicted"/>
<evidence type="ECO:0000313" key="1">
    <source>
        <dbReference type="EMBL" id="JAE21629.1"/>
    </source>
</evidence>
<dbReference type="AlphaFoldDB" id="A0A0A9GE00"/>
<reference evidence="1" key="2">
    <citation type="journal article" date="2015" name="Data Brief">
        <title>Shoot transcriptome of the giant reed, Arundo donax.</title>
        <authorList>
            <person name="Barrero R.A."/>
            <person name="Guerrero F.D."/>
            <person name="Moolhuijzen P."/>
            <person name="Goolsby J.A."/>
            <person name="Tidwell J."/>
            <person name="Bellgard S.E."/>
            <person name="Bellgard M.I."/>
        </authorList>
    </citation>
    <scope>NUCLEOTIDE SEQUENCE</scope>
    <source>
        <tissue evidence="1">Shoot tissue taken approximately 20 cm above the soil surface</tissue>
    </source>
</reference>
<name>A0A0A9GE00_ARUDO</name>
<reference evidence="1" key="1">
    <citation type="submission" date="2014-09" db="EMBL/GenBank/DDBJ databases">
        <authorList>
            <person name="Magalhaes I.L.F."/>
            <person name="Oliveira U."/>
            <person name="Santos F.R."/>
            <person name="Vidigal T.H.D.A."/>
            <person name="Brescovit A.D."/>
            <person name="Santos A.J."/>
        </authorList>
    </citation>
    <scope>NUCLEOTIDE SEQUENCE</scope>
    <source>
        <tissue evidence="1">Shoot tissue taken approximately 20 cm above the soil surface</tissue>
    </source>
</reference>
<sequence>MGSFHSILHPRCHLTTMAQYAPSNEISIPISITLHPKCRQTVKKENC</sequence>